<keyword evidence="5 8" id="KW-0812">Transmembrane</keyword>
<dbReference type="EMBL" id="OV725081">
    <property type="protein sequence ID" value="CAH1401273.1"/>
    <property type="molecule type" value="Genomic_DNA"/>
</dbReference>
<feature type="transmembrane region" description="Helical" evidence="8">
    <location>
        <begin position="81"/>
        <end position="99"/>
    </location>
</feature>
<evidence type="ECO:0000256" key="7">
    <source>
        <dbReference type="ARBA" id="ARBA00023136"/>
    </source>
</evidence>
<dbReference type="PROSITE" id="PS00217">
    <property type="entry name" value="SUGAR_TRANSPORT_2"/>
    <property type="match status" value="1"/>
</dbReference>
<evidence type="ECO:0000313" key="11">
    <source>
        <dbReference type="Proteomes" id="UP001152798"/>
    </source>
</evidence>
<evidence type="ECO:0000256" key="6">
    <source>
        <dbReference type="ARBA" id="ARBA00022989"/>
    </source>
</evidence>
<dbReference type="AlphaFoldDB" id="A0A9P0MN31"/>
<feature type="transmembrane region" description="Helical" evidence="8">
    <location>
        <begin position="351"/>
        <end position="375"/>
    </location>
</feature>
<feature type="transmembrane region" description="Helical" evidence="8">
    <location>
        <begin position="17"/>
        <end position="37"/>
    </location>
</feature>
<proteinExistence type="predicted"/>
<dbReference type="PROSITE" id="PS50850">
    <property type="entry name" value="MFS"/>
    <property type="match status" value="1"/>
</dbReference>
<evidence type="ECO:0000256" key="8">
    <source>
        <dbReference type="SAM" id="Phobius"/>
    </source>
</evidence>
<evidence type="ECO:0000256" key="3">
    <source>
        <dbReference type="ARBA" id="ARBA00022475"/>
    </source>
</evidence>
<dbReference type="InterPro" id="IPR005828">
    <property type="entry name" value="MFS_sugar_transport-like"/>
</dbReference>
<dbReference type="InterPro" id="IPR020846">
    <property type="entry name" value="MFS_dom"/>
</dbReference>
<evidence type="ECO:0000256" key="5">
    <source>
        <dbReference type="ARBA" id="ARBA00022692"/>
    </source>
</evidence>
<feature type="transmembrane region" description="Helical" evidence="8">
    <location>
        <begin position="420"/>
        <end position="438"/>
    </location>
</feature>
<dbReference type="InterPro" id="IPR005829">
    <property type="entry name" value="Sugar_transporter_CS"/>
</dbReference>
<sequence length="455" mass="49524">MEETEAVEEDRPSHLRAYVTVLAASLLHMSSGAVTGWSSPILPKLNLTSNEQSLVGSLYSLGAAPGPFIITFGIDTIGRKGTIYVFWACFLLSWIILVASQNLYVIYVARLIGGIGVGGASAGIPVYISEIALPEIRGSLGAMSLLALGFGTLVMFGFGPYITYTSLALYGLAMAAVFGVFFYFVPESPYYYCKKGRRNEAQYAIQKLRGYKTQEKLDEELAQIERAILFEKENASSFLEAIRQPVALKALGIGIFIVAIQQSQGVNPINAYNQMIFEHAQLNFPASYVPVIYLFIGTAFLILPVLMINKCLGVKTAYILSGFGTSISLVLLGVYFYMINSGGVNMHDYSYISVVFLTLLSLFSHLGIAPLTWPIVAEILPLSVKGVCTGICGCISSLIGFLYLAMFPNIAQDYGYSTDFFGFAAILFVSTTIAIFIIPDTTGKTLQEIQELLAE</sequence>
<keyword evidence="11" id="KW-1185">Reference proteome</keyword>
<evidence type="ECO:0000256" key="4">
    <source>
        <dbReference type="ARBA" id="ARBA00022597"/>
    </source>
</evidence>
<feature type="transmembrane region" description="Helical" evidence="8">
    <location>
        <begin position="57"/>
        <end position="74"/>
    </location>
</feature>
<dbReference type="Gene3D" id="1.20.1250.20">
    <property type="entry name" value="MFS general substrate transporter like domains"/>
    <property type="match status" value="1"/>
</dbReference>
<evidence type="ECO:0000259" key="9">
    <source>
        <dbReference type="PROSITE" id="PS50850"/>
    </source>
</evidence>
<organism evidence="10 11">
    <name type="scientific">Nezara viridula</name>
    <name type="common">Southern green stink bug</name>
    <name type="synonym">Cimex viridulus</name>
    <dbReference type="NCBI Taxonomy" id="85310"/>
    <lineage>
        <taxon>Eukaryota</taxon>
        <taxon>Metazoa</taxon>
        <taxon>Ecdysozoa</taxon>
        <taxon>Arthropoda</taxon>
        <taxon>Hexapoda</taxon>
        <taxon>Insecta</taxon>
        <taxon>Pterygota</taxon>
        <taxon>Neoptera</taxon>
        <taxon>Paraneoptera</taxon>
        <taxon>Hemiptera</taxon>
        <taxon>Heteroptera</taxon>
        <taxon>Panheteroptera</taxon>
        <taxon>Pentatomomorpha</taxon>
        <taxon>Pentatomoidea</taxon>
        <taxon>Pentatomidae</taxon>
        <taxon>Pentatominae</taxon>
        <taxon>Nezara</taxon>
    </lineage>
</organism>
<dbReference type="InterPro" id="IPR050549">
    <property type="entry name" value="MFS_Trehalose_Transporter"/>
</dbReference>
<dbReference type="Proteomes" id="UP001152798">
    <property type="component" value="Chromosome 5"/>
</dbReference>
<feature type="transmembrane region" description="Helical" evidence="8">
    <location>
        <begin position="167"/>
        <end position="185"/>
    </location>
</feature>
<dbReference type="GO" id="GO:0022857">
    <property type="term" value="F:transmembrane transporter activity"/>
    <property type="evidence" value="ECO:0007669"/>
    <property type="project" value="InterPro"/>
</dbReference>
<feature type="transmembrane region" description="Helical" evidence="8">
    <location>
        <begin position="246"/>
        <end position="266"/>
    </location>
</feature>
<dbReference type="PANTHER" id="PTHR48021">
    <property type="match status" value="1"/>
</dbReference>
<keyword evidence="2" id="KW-0813">Transport</keyword>
<keyword evidence="7 8" id="KW-0472">Membrane</keyword>
<keyword evidence="3" id="KW-1003">Cell membrane</keyword>
<dbReference type="PRINTS" id="PR00171">
    <property type="entry name" value="SUGRTRNSPORT"/>
</dbReference>
<dbReference type="Pfam" id="PF00083">
    <property type="entry name" value="Sugar_tr"/>
    <property type="match status" value="1"/>
</dbReference>
<dbReference type="OrthoDB" id="6612832at2759"/>
<gene>
    <name evidence="10" type="ORF">NEZAVI_LOCUS10332</name>
</gene>
<comment type="subcellular location">
    <subcellularLocation>
        <location evidence="1">Cell membrane</location>
        <topology evidence="1">Multi-pass membrane protein</topology>
    </subcellularLocation>
</comment>
<dbReference type="PANTHER" id="PTHR48021:SF1">
    <property type="entry name" value="GH07001P-RELATED"/>
    <property type="match status" value="1"/>
</dbReference>
<keyword evidence="6 8" id="KW-1133">Transmembrane helix</keyword>
<evidence type="ECO:0000256" key="2">
    <source>
        <dbReference type="ARBA" id="ARBA00022448"/>
    </source>
</evidence>
<evidence type="ECO:0000313" key="10">
    <source>
        <dbReference type="EMBL" id="CAH1401273.1"/>
    </source>
</evidence>
<feature type="transmembrane region" description="Helical" evidence="8">
    <location>
        <begin position="318"/>
        <end position="339"/>
    </location>
</feature>
<feature type="transmembrane region" description="Helical" evidence="8">
    <location>
        <begin position="105"/>
        <end position="128"/>
    </location>
</feature>
<dbReference type="SUPFAM" id="SSF103473">
    <property type="entry name" value="MFS general substrate transporter"/>
    <property type="match status" value="1"/>
</dbReference>
<keyword evidence="4" id="KW-0762">Sugar transport</keyword>
<dbReference type="GO" id="GO:0005886">
    <property type="term" value="C:plasma membrane"/>
    <property type="evidence" value="ECO:0007669"/>
    <property type="project" value="UniProtKB-SubCell"/>
</dbReference>
<dbReference type="FunFam" id="1.20.1250.20:FF:000218">
    <property type="entry name" value="facilitated trehalose transporter Tret1"/>
    <property type="match status" value="1"/>
</dbReference>
<feature type="transmembrane region" description="Helical" evidence="8">
    <location>
        <begin position="286"/>
        <end position="306"/>
    </location>
</feature>
<evidence type="ECO:0000256" key="1">
    <source>
        <dbReference type="ARBA" id="ARBA00004651"/>
    </source>
</evidence>
<dbReference type="InterPro" id="IPR003663">
    <property type="entry name" value="Sugar/inositol_transpt"/>
</dbReference>
<accession>A0A9P0MN31</accession>
<feature type="domain" description="Major facilitator superfamily (MFS) profile" evidence="9">
    <location>
        <begin position="16"/>
        <end position="442"/>
    </location>
</feature>
<protein>
    <recommendedName>
        <fullName evidence="9">Major facilitator superfamily (MFS) profile domain-containing protein</fullName>
    </recommendedName>
</protein>
<dbReference type="InterPro" id="IPR036259">
    <property type="entry name" value="MFS_trans_sf"/>
</dbReference>
<name>A0A9P0MN31_NEZVI</name>
<feature type="transmembrane region" description="Helical" evidence="8">
    <location>
        <begin position="387"/>
        <end position="408"/>
    </location>
</feature>
<reference evidence="10" key="1">
    <citation type="submission" date="2022-01" db="EMBL/GenBank/DDBJ databases">
        <authorList>
            <person name="King R."/>
        </authorList>
    </citation>
    <scope>NUCLEOTIDE SEQUENCE</scope>
</reference>
<feature type="transmembrane region" description="Helical" evidence="8">
    <location>
        <begin position="140"/>
        <end position="161"/>
    </location>
</feature>